<proteinExistence type="predicted"/>
<dbReference type="GO" id="GO:0017174">
    <property type="term" value="F:glycine N-methyltransferase activity"/>
    <property type="evidence" value="ECO:0007669"/>
    <property type="project" value="UniProtKB-EC"/>
</dbReference>
<dbReference type="PANTHER" id="PTHR16458">
    <property type="entry name" value="GLYCINE N-METHYLTRANSFERASE"/>
    <property type="match status" value="1"/>
</dbReference>
<dbReference type="GO" id="GO:0032259">
    <property type="term" value="P:methylation"/>
    <property type="evidence" value="ECO:0007669"/>
    <property type="project" value="UniProtKB-KW"/>
</dbReference>
<dbReference type="FunFam" id="3.40.50.150:FF:000113">
    <property type="entry name" value="Glycine N-methyltransferase"/>
    <property type="match status" value="1"/>
</dbReference>
<protein>
    <recommendedName>
        <fullName evidence="4">Glycine N-methyltransferase</fullName>
        <ecNumber evidence="3">2.1.1.20</ecNumber>
    </recommendedName>
</protein>
<dbReference type="AlphaFoldDB" id="A0ABD0YRW5"/>
<dbReference type="GO" id="GO:0005737">
    <property type="term" value="C:cytoplasm"/>
    <property type="evidence" value="ECO:0007669"/>
    <property type="project" value="UniProtKB-SubCell"/>
</dbReference>
<evidence type="ECO:0000256" key="7">
    <source>
        <dbReference type="ARBA" id="ARBA00022603"/>
    </source>
</evidence>
<comment type="subcellular location">
    <subcellularLocation>
        <location evidence="1">Cytoplasm</location>
    </subcellularLocation>
</comment>
<dbReference type="CDD" id="cd02440">
    <property type="entry name" value="AdoMet_MTases"/>
    <property type="match status" value="1"/>
</dbReference>
<comment type="caution">
    <text evidence="13">The sequence shown here is derived from an EMBL/GenBank/DDBJ whole genome shotgun (WGS) entry which is preliminary data.</text>
</comment>
<gene>
    <name evidence="13" type="ORF">AAG570_008754</name>
</gene>
<comment type="subunit">
    <text evidence="2">Homotetramer.</text>
</comment>
<keyword evidence="10" id="KW-0290">Folate-binding</keyword>
<dbReference type="Gene3D" id="3.40.50.150">
    <property type="entry name" value="Vaccinia Virus protein VP39"/>
    <property type="match status" value="1"/>
</dbReference>
<evidence type="ECO:0000259" key="12">
    <source>
        <dbReference type="Pfam" id="PF13847"/>
    </source>
</evidence>
<evidence type="ECO:0000256" key="6">
    <source>
        <dbReference type="ARBA" id="ARBA00022553"/>
    </source>
</evidence>
<dbReference type="PROSITE" id="PS51600">
    <property type="entry name" value="SAM_GNMT"/>
    <property type="match status" value="1"/>
</dbReference>
<evidence type="ECO:0000256" key="5">
    <source>
        <dbReference type="ARBA" id="ARBA00022490"/>
    </source>
</evidence>
<dbReference type="InterPro" id="IPR014369">
    <property type="entry name" value="Gly/Sar_N_MeTrfase"/>
</dbReference>
<dbReference type="GO" id="GO:0005542">
    <property type="term" value="F:folic acid binding"/>
    <property type="evidence" value="ECO:0007669"/>
    <property type="project" value="UniProtKB-KW"/>
</dbReference>
<evidence type="ECO:0000313" key="13">
    <source>
        <dbReference type="EMBL" id="KAL1138692.1"/>
    </source>
</evidence>
<comment type="catalytic activity">
    <reaction evidence="11">
        <text>glycine + S-adenosyl-L-methionine = sarcosine + S-adenosyl-L-homocysteine + H(+)</text>
        <dbReference type="Rhea" id="RHEA:19937"/>
        <dbReference type="ChEBI" id="CHEBI:15378"/>
        <dbReference type="ChEBI" id="CHEBI:57305"/>
        <dbReference type="ChEBI" id="CHEBI:57433"/>
        <dbReference type="ChEBI" id="CHEBI:57856"/>
        <dbReference type="ChEBI" id="CHEBI:59789"/>
        <dbReference type="EC" id="2.1.1.20"/>
    </reaction>
    <physiologicalReaction direction="left-to-right" evidence="11">
        <dbReference type="Rhea" id="RHEA:19938"/>
    </physiologicalReaction>
</comment>
<keyword evidence="7" id="KW-0489">Methyltransferase</keyword>
<keyword evidence="6" id="KW-0597">Phosphoprotein</keyword>
<accession>A0ABD0YRW5</accession>
<reference evidence="13 14" key="1">
    <citation type="submission" date="2024-07" db="EMBL/GenBank/DDBJ databases">
        <title>Chromosome-level genome assembly of the water stick insect Ranatra chinensis (Heteroptera: Nepidae).</title>
        <authorList>
            <person name="Liu X."/>
        </authorList>
    </citation>
    <scope>NUCLEOTIDE SEQUENCE [LARGE SCALE GENOMIC DNA]</scope>
    <source>
        <strain evidence="13">Cailab_2021Rc</strain>
        <tissue evidence="13">Muscle</tissue>
    </source>
</reference>
<dbReference type="InterPro" id="IPR029063">
    <property type="entry name" value="SAM-dependent_MTases_sf"/>
</dbReference>
<dbReference type="InterPro" id="IPR025714">
    <property type="entry name" value="Methyltranfer_dom"/>
</dbReference>
<keyword evidence="14" id="KW-1185">Reference proteome</keyword>
<evidence type="ECO:0000256" key="3">
    <source>
        <dbReference type="ARBA" id="ARBA00011999"/>
    </source>
</evidence>
<evidence type="ECO:0000256" key="4">
    <source>
        <dbReference type="ARBA" id="ARBA00019972"/>
    </source>
</evidence>
<evidence type="ECO:0000256" key="10">
    <source>
        <dbReference type="ARBA" id="ARBA00022954"/>
    </source>
</evidence>
<name>A0ABD0YRW5_9HEMI</name>
<keyword evidence="8" id="KW-0808">Transferase</keyword>
<dbReference type="SUPFAM" id="SSF53335">
    <property type="entry name" value="S-adenosyl-L-methionine-dependent methyltransferases"/>
    <property type="match status" value="1"/>
</dbReference>
<feature type="domain" description="Methyltransferase" evidence="12">
    <location>
        <begin position="50"/>
        <end position="172"/>
    </location>
</feature>
<sequence length="201" mass="22508">MVKDNITEVSFQDNYADGAAADVWDVFIGDIGDRLVSYKKPLCNILRQHGAKRVLDVACGTGPDSVMLVEEGFEVTSIDASDKMLKYALKTRWDRRKEPGFDSWEIREGNWLTLVDDVSDILGEGYDALVCIGNSFSHLLDPKGDQCDQRLAIKNFKACLKPGGILIIDHRNYDEYQEGSLTPEKSIYYHVSTAPSIRPSN</sequence>
<evidence type="ECO:0000256" key="2">
    <source>
        <dbReference type="ARBA" id="ARBA00011881"/>
    </source>
</evidence>
<dbReference type="Pfam" id="PF13847">
    <property type="entry name" value="Methyltransf_31"/>
    <property type="match status" value="1"/>
</dbReference>
<evidence type="ECO:0000256" key="1">
    <source>
        <dbReference type="ARBA" id="ARBA00004496"/>
    </source>
</evidence>
<keyword evidence="5" id="KW-0963">Cytoplasm</keyword>
<organism evidence="13 14">
    <name type="scientific">Ranatra chinensis</name>
    <dbReference type="NCBI Taxonomy" id="642074"/>
    <lineage>
        <taxon>Eukaryota</taxon>
        <taxon>Metazoa</taxon>
        <taxon>Ecdysozoa</taxon>
        <taxon>Arthropoda</taxon>
        <taxon>Hexapoda</taxon>
        <taxon>Insecta</taxon>
        <taxon>Pterygota</taxon>
        <taxon>Neoptera</taxon>
        <taxon>Paraneoptera</taxon>
        <taxon>Hemiptera</taxon>
        <taxon>Heteroptera</taxon>
        <taxon>Panheteroptera</taxon>
        <taxon>Nepomorpha</taxon>
        <taxon>Nepidae</taxon>
        <taxon>Ranatrinae</taxon>
        <taxon>Ranatra</taxon>
    </lineage>
</organism>
<dbReference type="Proteomes" id="UP001558652">
    <property type="component" value="Unassembled WGS sequence"/>
</dbReference>
<dbReference type="EMBL" id="JBFDAA010000003">
    <property type="protein sequence ID" value="KAL1138692.1"/>
    <property type="molecule type" value="Genomic_DNA"/>
</dbReference>
<evidence type="ECO:0000256" key="11">
    <source>
        <dbReference type="ARBA" id="ARBA00048261"/>
    </source>
</evidence>
<evidence type="ECO:0000256" key="8">
    <source>
        <dbReference type="ARBA" id="ARBA00022679"/>
    </source>
</evidence>
<dbReference type="EC" id="2.1.1.20" evidence="3"/>
<keyword evidence="9" id="KW-0949">S-adenosyl-L-methionine</keyword>
<dbReference type="PANTHER" id="PTHR16458:SF2">
    <property type="entry name" value="GLYCINE N-METHYLTRANSFERASE"/>
    <property type="match status" value="1"/>
</dbReference>
<evidence type="ECO:0000313" key="14">
    <source>
        <dbReference type="Proteomes" id="UP001558652"/>
    </source>
</evidence>
<evidence type="ECO:0000256" key="9">
    <source>
        <dbReference type="ARBA" id="ARBA00022691"/>
    </source>
</evidence>